<feature type="transmembrane region" description="Helical" evidence="1">
    <location>
        <begin position="206"/>
        <end position="224"/>
    </location>
</feature>
<feature type="transmembrane region" description="Helical" evidence="1">
    <location>
        <begin position="96"/>
        <end position="119"/>
    </location>
</feature>
<protein>
    <recommendedName>
        <fullName evidence="4">AraC family transcriptional regulator</fullName>
    </recommendedName>
</protein>
<dbReference type="RefSeq" id="WP_290268448.1">
    <property type="nucleotide sequence ID" value="NZ_JAUFQP010000007.1"/>
</dbReference>
<dbReference type="Proteomes" id="UP001589590">
    <property type="component" value="Unassembled WGS sequence"/>
</dbReference>
<feature type="transmembrane region" description="Helical" evidence="1">
    <location>
        <begin position="35"/>
        <end position="55"/>
    </location>
</feature>
<accession>A0ABV5H182</accession>
<evidence type="ECO:0000313" key="3">
    <source>
        <dbReference type="Proteomes" id="UP001589590"/>
    </source>
</evidence>
<gene>
    <name evidence="2" type="ORF">ACFFU1_11625</name>
</gene>
<feature type="transmembrane region" description="Helical" evidence="1">
    <location>
        <begin position="6"/>
        <end position="28"/>
    </location>
</feature>
<keyword evidence="3" id="KW-1185">Reference proteome</keyword>
<evidence type="ECO:0008006" key="4">
    <source>
        <dbReference type="Google" id="ProtNLM"/>
    </source>
</evidence>
<comment type="caution">
    <text evidence="2">The sequence shown here is derived from an EMBL/GenBank/DDBJ whole genome shotgun (WGS) entry which is preliminary data.</text>
</comment>
<keyword evidence="1" id="KW-1133">Transmembrane helix</keyword>
<keyword evidence="1" id="KW-0472">Membrane</keyword>
<sequence length="242" mass="27869">MAYLKLNIFNVLIFVGMLVGIGFGSFILRKNNTKLSRLLAGFFLSLCISIIQLVYRDMGLNRAIIEIPRLPTDILLVAFIFVFVELYTKYIYRKSVLYIAFSVFLAVYTFNLCYHFQVFSMALETYLAIDLLIETIIPVVSLGLMIPIFVNVYGVFNKNEKNSVNRASNARFQWLFNLIYGALFLTILWVLNVVFARFVFNGDNLPSYYVLWLSATAALIWWAYSGIPIEVLLDKESEDHKP</sequence>
<proteinExistence type="predicted"/>
<evidence type="ECO:0000313" key="2">
    <source>
        <dbReference type="EMBL" id="MFB9105553.1"/>
    </source>
</evidence>
<name>A0ABV5H182_9FLAO</name>
<feature type="transmembrane region" description="Helical" evidence="1">
    <location>
        <begin position="174"/>
        <end position="200"/>
    </location>
</feature>
<feature type="transmembrane region" description="Helical" evidence="1">
    <location>
        <begin position="131"/>
        <end position="153"/>
    </location>
</feature>
<keyword evidence="1" id="KW-0812">Transmembrane</keyword>
<dbReference type="EMBL" id="JBHMFA010000009">
    <property type="protein sequence ID" value="MFB9105553.1"/>
    <property type="molecule type" value="Genomic_DNA"/>
</dbReference>
<organism evidence="2 3">
    <name type="scientific">Algibacter miyuki</name>
    <dbReference type="NCBI Taxonomy" id="1306933"/>
    <lineage>
        <taxon>Bacteria</taxon>
        <taxon>Pseudomonadati</taxon>
        <taxon>Bacteroidota</taxon>
        <taxon>Flavobacteriia</taxon>
        <taxon>Flavobacteriales</taxon>
        <taxon>Flavobacteriaceae</taxon>
        <taxon>Algibacter</taxon>
    </lineage>
</organism>
<reference evidence="2 3" key="1">
    <citation type="submission" date="2024-09" db="EMBL/GenBank/DDBJ databases">
        <authorList>
            <person name="Sun Q."/>
            <person name="Mori K."/>
        </authorList>
    </citation>
    <scope>NUCLEOTIDE SEQUENCE [LARGE SCALE GENOMIC DNA]</scope>
    <source>
        <strain evidence="2 3">CECT 8300</strain>
    </source>
</reference>
<evidence type="ECO:0000256" key="1">
    <source>
        <dbReference type="SAM" id="Phobius"/>
    </source>
</evidence>